<evidence type="ECO:0000313" key="3">
    <source>
        <dbReference type="Proteomes" id="UP000789719"/>
    </source>
</evidence>
<dbReference type="EMBL" id="CAKKNT010000015">
    <property type="protein sequence ID" value="CAH0418787.1"/>
    <property type="molecule type" value="Genomic_DNA"/>
</dbReference>
<feature type="domain" description="NERD" evidence="1">
    <location>
        <begin position="195"/>
        <end position="299"/>
    </location>
</feature>
<dbReference type="InterPro" id="IPR011528">
    <property type="entry name" value="NERD"/>
</dbReference>
<name>A0ABM8ZD22_9LACO</name>
<accession>A0ABM8ZD22</accession>
<evidence type="ECO:0000259" key="1">
    <source>
        <dbReference type="Pfam" id="PF08378"/>
    </source>
</evidence>
<proteinExistence type="predicted"/>
<dbReference type="SUPFAM" id="SSF50249">
    <property type="entry name" value="Nucleic acid-binding proteins"/>
    <property type="match status" value="1"/>
</dbReference>
<comment type="caution">
    <text evidence="2">The sequence shown here is derived from an EMBL/GenBank/DDBJ whole genome shotgun (WGS) entry which is preliminary data.</text>
</comment>
<reference evidence="2 3" key="1">
    <citation type="submission" date="2021-11" db="EMBL/GenBank/DDBJ databases">
        <authorList>
            <person name="Depoorter E."/>
        </authorList>
    </citation>
    <scope>NUCLEOTIDE SEQUENCE [LARGE SCALE GENOMIC DNA]</scope>
    <source>
        <strain evidence="2 3">LMG 24286</strain>
    </source>
</reference>
<dbReference type="RefSeq" id="WP_230098868.1">
    <property type="nucleotide sequence ID" value="NZ_CAKKNT010000015.1"/>
</dbReference>
<evidence type="ECO:0000313" key="2">
    <source>
        <dbReference type="EMBL" id="CAH0418787.1"/>
    </source>
</evidence>
<dbReference type="Proteomes" id="UP000789719">
    <property type="component" value="Unassembled WGS sequence"/>
</dbReference>
<dbReference type="InterPro" id="IPR012340">
    <property type="entry name" value="NA-bd_OB-fold"/>
</dbReference>
<sequence>MEFHGKVREIVPYDHRRHTGGYGFINRDDNQSIFFLLAWANYQPVQVGDLVEFETEYDENQRIHANPVGRDEGRLIKQVKHVLDQKGYKTSRKKLPVPGVTAMNTNMAAAYETLNAMQTQFGLDNDVQPASMLSTINEWISETVELSNKFDDEPTLQSILVKRNILPKPKQLEELQNLQVMIRKMNYEQRGRYYGVRGEQIVQAKLEQHHLQYIKNPTLPEFDVNGNVVGATEIDFIVISMFGIHVLEVKNYGANKNQEQRLTISKDGQWNRIGAAQENVTNQNDLHIAAVEGVLFDAKTLQKLDPVKLLATPVFVIPNENVEIVNRSSEAVVRVGLLYETLVREVRQKRQVVLSPTEIAQVLSVLQEALEENREFQYFLPDGEFLNDAYELQRRYNIAQYIYEQREKIYQAIY</sequence>
<gene>
    <name evidence="2" type="ORF">WGH24286_01223</name>
</gene>
<keyword evidence="3" id="KW-1185">Reference proteome</keyword>
<dbReference type="Pfam" id="PF08378">
    <property type="entry name" value="NERD"/>
    <property type="match status" value="1"/>
</dbReference>
<protein>
    <recommendedName>
        <fullName evidence="1">NERD domain-containing protein</fullName>
    </recommendedName>
</protein>
<organism evidence="2 3">
    <name type="scientific">Periweissella ghanensis</name>
    <dbReference type="NCBI Taxonomy" id="467997"/>
    <lineage>
        <taxon>Bacteria</taxon>
        <taxon>Bacillati</taxon>
        <taxon>Bacillota</taxon>
        <taxon>Bacilli</taxon>
        <taxon>Lactobacillales</taxon>
        <taxon>Lactobacillaceae</taxon>
        <taxon>Periweissella</taxon>
    </lineage>
</organism>